<proteinExistence type="predicted"/>
<evidence type="ECO:0000313" key="4">
    <source>
        <dbReference type="Proteomes" id="UP000660380"/>
    </source>
</evidence>
<dbReference type="Gene3D" id="1.25.40.10">
    <property type="entry name" value="Tetratricopeptide repeat domain"/>
    <property type="match status" value="1"/>
</dbReference>
<evidence type="ECO:0000259" key="2">
    <source>
        <dbReference type="Pfam" id="PF00931"/>
    </source>
</evidence>
<dbReference type="InterPro" id="IPR002182">
    <property type="entry name" value="NB-ARC"/>
</dbReference>
<protein>
    <submittedName>
        <fullName evidence="3">Caspase family protein</fullName>
    </submittedName>
</protein>
<dbReference type="Gene3D" id="3.40.50.1460">
    <property type="match status" value="1"/>
</dbReference>
<dbReference type="Pfam" id="PF00931">
    <property type="entry name" value="NB-ARC"/>
    <property type="match status" value="1"/>
</dbReference>
<name>A0ABR8GP30_9CYAN</name>
<evidence type="ECO:0000313" key="3">
    <source>
        <dbReference type="EMBL" id="MBD2604794.1"/>
    </source>
</evidence>
<dbReference type="Proteomes" id="UP000660380">
    <property type="component" value="Unassembled WGS sequence"/>
</dbReference>
<keyword evidence="4" id="KW-1185">Reference proteome</keyword>
<dbReference type="SUPFAM" id="SSF52540">
    <property type="entry name" value="P-loop containing nucleoside triphosphate hydrolases"/>
    <property type="match status" value="1"/>
</dbReference>
<dbReference type="RefSeq" id="WP_029630876.1">
    <property type="nucleotide sequence ID" value="NZ_JACJTA010000015.1"/>
</dbReference>
<evidence type="ECO:0000259" key="1">
    <source>
        <dbReference type="Pfam" id="PF00656"/>
    </source>
</evidence>
<organism evidence="3 4">
    <name type="scientific">Scytonema hofmannii FACHB-248</name>
    <dbReference type="NCBI Taxonomy" id="1842502"/>
    <lineage>
        <taxon>Bacteria</taxon>
        <taxon>Bacillati</taxon>
        <taxon>Cyanobacteriota</taxon>
        <taxon>Cyanophyceae</taxon>
        <taxon>Nostocales</taxon>
        <taxon>Scytonemataceae</taxon>
        <taxon>Scytonema</taxon>
    </lineage>
</organism>
<comment type="caution">
    <text evidence="3">The sequence shown here is derived from an EMBL/GenBank/DDBJ whole genome shotgun (WGS) entry which is preliminary data.</text>
</comment>
<dbReference type="EMBL" id="JACJTA010000015">
    <property type="protein sequence ID" value="MBD2604794.1"/>
    <property type="molecule type" value="Genomic_DNA"/>
</dbReference>
<feature type="domain" description="Peptidase C14 caspase" evidence="1">
    <location>
        <begin position="3"/>
        <end position="244"/>
    </location>
</feature>
<dbReference type="PANTHER" id="PTHR47691">
    <property type="entry name" value="REGULATOR-RELATED"/>
    <property type="match status" value="1"/>
</dbReference>
<dbReference type="InterPro" id="IPR011600">
    <property type="entry name" value="Pept_C14_caspase"/>
</dbReference>
<reference evidence="3 4" key="1">
    <citation type="journal article" date="2020" name="ISME J.">
        <title>Comparative genomics reveals insights into cyanobacterial evolution and habitat adaptation.</title>
        <authorList>
            <person name="Chen M.Y."/>
            <person name="Teng W.K."/>
            <person name="Zhao L."/>
            <person name="Hu C.X."/>
            <person name="Zhou Y.K."/>
            <person name="Han B.P."/>
            <person name="Song L.R."/>
            <person name="Shu W.S."/>
        </authorList>
    </citation>
    <scope>NUCLEOTIDE SEQUENCE [LARGE SCALE GENOMIC DNA]</scope>
    <source>
        <strain evidence="3 4">FACHB-248</strain>
    </source>
</reference>
<feature type="domain" description="NB-ARC" evidence="2">
    <location>
        <begin position="392"/>
        <end position="506"/>
    </location>
</feature>
<dbReference type="SUPFAM" id="SSF81901">
    <property type="entry name" value="HCP-like"/>
    <property type="match status" value="1"/>
</dbReference>
<dbReference type="PRINTS" id="PR00364">
    <property type="entry name" value="DISEASERSIST"/>
</dbReference>
<dbReference type="InterPro" id="IPR011990">
    <property type="entry name" value="TPR-like_helical_dom_sf"/>
</dbReference>
<dbReference type="InterPro" id="IPR027417">
    <property type="entry name" value="P-loop_NTPase"/>
</dbReference>
<accession>A0ABR8GP30</accession>
<dbReference type="PANTHER" id="PTHR47691:SF3">
    <property type="entry name" value="HTH-TYPE TRANSCRIPTIONAL REGULATOR RV0890C-RELATED"/>
    <property type="match status" value="1"/>
</dbReference>
<gene>
    <name evidence="3" type="ORF">H6G81_09710</name>
</gene>
<dbReference type="Gene3D" id="3.40.50.300">
    <property type="entry name" value="P-loop containing nucleotide triphosphate hydrolases"/>
    <property type="match status" value="1"/>
</dbReference>
<sequence>MRRDALVVGINQYPFLKDTPTSPAKHLTTPAADAEAIAQLLEEHGDFRVKRLPESFIDGKLQVDPHKAVHANELVNAVTKLFIPEDSQNTALLFFAGHGLLSPLGNLKQTILASSDAGSSKNQPKGLLLRDLWDILQRSPVIEQIIWLDSCFSGELINFNQINITAQGFERTRFLIAASHSSEVAYQQLDGRYGLLSGALQKGLDPYQMQEGDWITDLALAHFVDKQLEKYYLQTKIYQKPEISKHGKAINLIKTMGKSSINREDKEGYEFNPINAESLKYPNINKSDFNKQTQMEQQPYSQDFDTKKSQLKKLEKNIEDRGGMSKCPENMLQNYLELRREISLLEEKISSNETSISGSSSKYSIPSPIQFIERPQEQQFIEEALKSQEKWVRNIVIRGMGGTGKTILAAEAARKVEGLFRKVIWASANDSPIDLADLLDIVLRAIGYRSDQLTMLEKQEKVSELLRQDRYLLVVDSFERIGDKEVDRFLAENNFYPSKVLITTRHILPRDYSVINLEGFKFSQTHQMLKEIGKNQGLKQFFSENDVQNIHDITSGLPLAIQWIIGQLSQKIPLEYVLRNLTNRNKQQGNGITGNESQVNNMLESIFGNSWDLLKKATRRILMSMTFFTAPASEEAIQVISGVEPENFQSEIEYLIKMSLIQPNRDRMGGEKFRFSIHPLTRSFAGKKVDDDIVLKRAIYSEAVRYFIVLMEKLARPGLGLDKYEELEQDLPNCLSAFSWCRNQREFTNTFKIVDSLNHFLFERGFWDTRIQICTSASELEHDSPSKDYEAAWRSAFGAGWVCCRQNNYEEAKKWLVKAQENLDKIPKINTFITLYTAKISQLNALIFHGEAMEQFKRDQSNSANNKIERLFRKANDYHDNARLLMNLYIENKGTKWTFEEPDYAIALIDSNQGDLAMDMGYWKNEINQNLESRQHYESAQKFYSKVLENAQKSQWQNREALIAFSAANLGHVEILLQEKPIEEIRHRFDEALKIAEFIGRTHTIAWCYRGYGLLEQRSSETSSYIPRKESKLKEAENWLKKALEIFERIGRRERVAETRESLKEVETSLVTLLD</sequence>
<dbReference type="Pfam" id="PF00656">
    <property type="entry name" value="Peptidase_C14"/>
    <property type="match status" value="1"/>
</dbReference>